<keyword evidence="4" id="KW-0808">Transferase</keyword>
<dbReference type="InterPro" id="IPR011989">
    <property type="entry name" value="ARM-like"/>
</dbReference>
<dbReference type="Gene3D" id="2.130.10.10">
    <property type="entry name" value="YVTN repeat-like/Quinoprotein amine dehydrogenase"/>
    <property type="match status" value="2"/>
</dbReference>
<dbReference type="SUPFAM" id="SSF56112">
    <property type="entry name" value="Protein kinase-like (PK-like)"/>
    <property type="match status" value="1"/>
</dbReference>
<feature type="repeat" description="HEAT" evidence="9">
    <location>
        <begin position="438"/>
        <end position="469"/>
    </location>
</feature>
<feature type="compositionally biased region" description="Basic and acidic residues" evidence="11">
    <location>
        <begin position="926"/>
        <end position="939"/>
    </location>
</feature>
<dbReference type="PROSITE" id="PS50294">
    <property type="entry name" value="WD_REPEATS_REGION"/>
    <property type="match status" value="1"/>
</dbReference>
<comment type="caution">
    <text evidence="13">The sequence shown here is derived from an EMBL/GenBank/DDBJ whole genome shotgun (WGS) entry which is preliminary data.</text>
</comment>
<evidence type="ECO:0000256" key="5">
    <source>
        <dbReference type="ARBA" id="ARBA00022737"/>
    </source>
</evidence>
<accession>A0ABR1KAP4</accession>
<feature type="compositionally biased region" description="Low complexity" evidence="11">
    <location>
        <begin position="1529"/>
        <end position="1542"/>
    </location>
</feature>
<dbReference type="InterPro" id="IPR015943">
    <property type="entry name" value="WD40/YVTN_repeat-like_dom_sf"/>
</dbReference>
<dbReference type="Gene3D" id="1.10.510.10">
    <property type="entry name" value="Transferase(Phosphotransferase) domain 1"/>
    <property type="match status" value="1"/>
</dbReference>
<name>A0ABR1KAP4_9PEZI</name>
<feature type="compositionally biased region" description="Polar residues" evidence="11">
    <location>
        <begin position="978"/>
        <end position="989"/>
    </location>
</feature>
<dbReference type="InterPro" id="IPR001680">
    <property type="entry name" value="WD40_rpt"/>
</dbReference>
<keyword evidence="8" id="KW-0067">ATP-binding</keyword>
<dbReference type="EC" id="2.7.11.1" evidence="1"/>
<dbReference type="PROSITE" id="PS50011">
    <property type="entry name" value="PROTEIN_KINASE_DOM"/>
    <property type="match status" value="1"/>
</dbReference>
<feature type="region of interest" description="Disordered" evidence="11">
    <location>
        <begin position="926"/>
        <end position="1001"/>
    </location>
</feature>
<dbReference type="PANTHER" id="PTHR17583">
    <property type="entry name" value="PHOSPHOINOSITIDE 3-KINASE REGULATORY SUBUNIT 4"/>
    <property type="match status" value="1"/>
</dbReference>
<feature type="repeat" description="WD" evidence="10">
    <location>
        <begin position="1131"/>
        <end position="1163"/>
    </location>
</feature>
<evidence type="ECO:0000259" key="12">
    <source>
        <dbReference type="PROSITE" id="PS50011"/>
    </source>
</evidence>
<feature type="compositionally biased region" description="Gly residues" evidence="11">
    <location>
        <begin position="1543"/>
        <end position="1554"/>
    </location>
</feature>
<dbReference type="Gene3D" id="1.25.10.10">
    <property type="entry name" value="Leucine-rich Repeat Variant"/>
    <property type="match status" value="1"/>
</dbReference>
<evidence type="ECO:0000256" key="10">
    <source>
        <dbReference type="PROSITE-ProRule" id="PRU00221"/>
    </source>
</evidence>
<evidence type="ECO:0000256" key="9">
    <source>
        <dbReference type="PROSITE-ProRule" id="PRU00103"/>
    </source>
</evidence>
<dbReference type="PROSITE" id="PS00108">
    <property type="entry name" value="PROTEIN_KINASE_ST"/>
    <property type="match status" value="1"/>
</dbReference>
<keyword evidence="3 10" id="KW-0853">WD repeat</keyword>
<dbReference type="InterPro" id="IPR055231">
    <property type="entry name" value="2AA_helical"/>
</dbReference>
<reference evidence="13 14" key="1">
    <citation type="submission" date="2024-04" db="EMBL/GenBank/DDBJ databases">
        <title>Phyllosticta paracitricarpa is synonymous to the EU quarantine fungus P. citricarpa based on phylogenomic analyses.</title>
        <authorList>
            <consortium name="Lawrence Berkeley National Laboratory"/>
            <person name="Van Ingen-Buijs V.A."/>
            <person name="Van Westerhoven A.C."/>
            <person name="Haridas S."/>
            <person name="Skiadas P."/>
            <person name="Martin F."/>
            <person name="Groenewald J.Z."/>
            <person name="Crous P.W."/>
            <person name="Seidl M.F."/>
        </authorList>
    </citation>
    <scope>NUCLEOTIDE SEQUENCE [LARGE SCALE GENOMIC DNA]</scope>
    <source>
        <strain evidence="13 14">CBS 123371</strain>
    </source>
</reference>
<evidence type="ECO:0000256" key="11">
    <source>
        <dbReference type="SAM" id="MobiDB-lite"/>
    </source>
</evidence>
<feature type="region of interest" description="Disordered" evidence="11">
    <location>
        <begin position="1520"/>
        <end position="1588"/>
    </location>
</feature>
<evidence type="ECO:0000256" key="1">
    <source>
        <dbReference type="ARBA" id="ARBA00012513"/>
    </source>
</evidence>
<dbReference type="InterPro" id="IPR016024">
    <property type="entry name" value="ARM-type_fold"/>
</dbReference>
<dbReference type="Proteomes" id="UP001363622">
    <property type="component" value="Unassembled WGS sequence"/>
</dbReference>
<evidence type="ECO:0000256" key="8">
    <source>
        <dbReference type="ARBA" id="ARBA00022840"/>
    </source>
</evidence>
<proteinExistence type="predicted"/>
<dbReference type="InterPro" id="IPR008271">
    <property type="entry name" value="Ser/Thr_kinase_AS"/>
</dbReference>
<evidence type="ECO:0000256" key="4">
    <source>
        <dbReference type="ARBA" id="ARBA00022679"/>
    </source>
</evidence>
<dbReference type="EMBL" id="JBBPHU010000013">
    <property type="protein sequence ID" value="KAK7511026.1"/>
    <property type="molecule type" value="Genomic_DNA"/>
</dbReference>
<keyword evidence="5" id="KW-0677">Repeat</keyword>
<dbReference type="SMART" id="SM00220">
    <property type="entry name" value="S_TKc"/>
    <property type="match status" value="1"/>
</dbReference>
<keyword evidence="14" id="KW-1185">Reference proteome</keyword>
<feature type="region of interest" description="Disordered" evidence="11">
    <location>
        <begin position="1029"/>
        <end position="1059"/>
    </location>
</feature>
<dbReference type="InterPro" id="IPR000719">
    <property type="entry name" value="Prot_kinase_dom"/>
</dbReference>
<dbReference type="PROSITE" id="PS50077">
    <property type="entry name" value="HEAT_REPEAT"/>
    <property type="match status" value="1"/>
</dbReference>
<dbReference type="PANTHER" id="PTHR17583:SF0">
    <property type="entry name" value="PHOSPHOINOSITIDE 3-KINASE REGULATORY SUBUNIT 4"/>
    <property type="match status" value="1"/>
</dbReference>
<dbReference type="InterPro" id="IPR036322">
    <property type="entry name" value="WD40_repeat_dom_sf"/>
</dbReference>
<dbReference type="InterPro" id="IPR021133">
    <property type="entry name" value="HEAT_type_2"/>
</dbReference>
<dbReference type="SMART" id="SM00320">
    <property type="entry name" value="WD40"/>
    <property type="match status" value="5"/>
</dbReference>
<feature type="compositionally biased region" description="Basic and acidic residues" evidence="11">
    <location>
        <begin position="1032"/>
        <end position="1042"/>
    </location>
</feature>
<evidence type="ECO:0000256" key="6">
    <source>
        <dbReference type="ARBA" id="ARBA00022741"/>
    </source>
</evidence>
<evidence type="ECO:0000256" key="3">
    <source>
        <dbReference type="ARBA" id="ARBA00022574"/>
    </source>
</evidence>
<dbReference type="SUPFAM" id="SSF48371">
    <property type="entry name" value="ARM repeat"/>
    <property type="match status" value="1"/>
</dbReference>
<protein>
    <recommendedName>
        <fullName evidence="1">non-specific serine/threonine protein kinase</fullName>
        <ecNumber evidence="1">2.7.11.1</ecNumber>
    </recommendedName>
</protein>
<dbReference type="PROSITE" id="PS50082">
    <property type="entry name" value="WD_REPEATS_2"/>
    <property type="match status" value="1"/>
</dbReference>
<dbReference type="InterPro" id="IPR045162">
    <property type="entry name" value="Vps15-like"/>
</dbReference>
<dbReference type="Pfam" id="PF22956">
    <property type="entry name" value="VPS15-like_hel"/>
    <property type="match status" value="1"/>
</dbReference>
<evidence type="ECO:0000313" key="14">
    <source>
        <dbReference type="Proteomes" id="UP001363622"/>
    </source>
</evidence>
<feature type="domain" description="Protein kinase" evidence="12">
    <location>
        <begin position="25"/>
        <end position="306"/>
    </location>
</feature>
<dbReference type="SUPFAM" id="SSF50978">
    <property type="entry name" value="WD40 repeat-like"/>
    <property type="match status" value="1"/>
</dbReference>
<evidence type="ECO:0000256" key="7">
    <source>
        <dbReference type="ARBA" id="ARBA00022777"/>
    </source>
</evidence>
<dbReference type="Pfam" id="PF00400">
    <property type="entry name" value="WD40"/>
    <property type="match status" value="1"/>
</dbReference>
<dbReference type="InterPro" id="IPR011009">
    <property type="entry name" value="Kinase-like_dom_sf"/>
</dbReference>
<keyword evidence="2" id="KW-0723">Serine/threonine-protein kinase</keyword>
<evidence type="ECO:0000313" key="13">
    <source>
        <dbReference type="EMBL" id="KAK7511026.1"/>
    </source>
</evidence>
<gene>
    <name evidence="13" type="ORF">IWZ03DRAFT_426783</name>
</gene>
<sequence length="1634" mass="180406">MGQGYSLTTLSAGAAGIDVPELADLTYEKSLGNARFMKTIRARHKDGLVVAKVVMKPYASMKLDQYVKALLNERRVLSEVPNALPYHRILETSTNGFLVRQFIHSSLYDRISTRPFLEDVEKKWLSFQLLCAIRDCHARNLYHGDIKTENLLVTSWNWLYLSDFSSSFKPTYLPEDNPADFSFYFDTSGRRTCYLAPERFLSPGTQPDGSRKVDWAMDMFSVGCVIAELFLETPIFSLSQLFKYRQGEYDPYHAHLIKIEDVDIREMVSHMIKLDPNTRYSADECLSFWRKRAFPDYFFSFLHQYMYSITDPSSGRGPITAGGENLGEADDRIDKVYSDFDKISYFLGYGEEKGEEKPPGSRYTLRSDIFPLHLDIPNYRHRASNRVHTPTDDGTLIFLTLVVASVRSTARATARIRACELLLAFAERVTDEAKLDRILPCLTVLLNDKTDLVKIAALRTITQVLDLVSVVSPINAYVFPEYILPRLEPFLPGHKSTPSPLLRATYASCLATLATTASRFLDMMQALRADGSLPTNDPEAEEDSMSRSSYQTLYDISREDLVSKFEAQTKALLTDNDPSVRRAFLGSVSSLCVFFGSAKANDVILSHLNTYLNDRDWMLKCAFFETIVGVATYVGGASLEEFILPLMVQALTDPEEFVVEKVLRSLSSMAQLGLFQRARTWELVEMVGRLTMHPNIWIRESSTQFISSATTYLSIADIHSIIIPLIKPYLKVQPSALTELKLLDALKKPLPRLVMDMAQTWAVNSEKGTFWKSAQQQRTFAFGLSDEVIPVAPTRELGPKALSRIPKNDEDEQWLRRLKNAGMHAEDEMKLVALREYIWRVAHRRKQDNLNGTGSRFNAILPLKDLGITPQTIFFDHKQAVFEEAFNEQIDDDGDKPHTIADALREASMSGDDALSRRRMSHINSHLERRGSARPDTPHGDPASPTSRAESPTGRPAPPKDGIQMSKTRAKDQEVLFSPSSVDSRTGSNLGVHEHAVRHKSSAMSLMSRMDGGNKAMAEISTTSTNAVGRLDSVKKREEVPQRTKSPLALAQEQHRQDPGKIKFQAAHSYTGNDPTILKLLDSVYLENFPVDNVEFGPRITPVSRKQPIKRGSGQSTSATWRPEGTLVAMMGEHTGAVSRVLVSPDHAFFITGSDDGTVKVWDSFRLERNITHRSRATHKQGDNVKITSLCFVENTHCFISAGSDGSIQVVKVDYSEIQSGTTISTRYGKLKLLRSHNLPQDTYATWSFHHKSDNASVLLVATNTSQVIALDLRTMQTLYTLSNPLHHGAPLCFVTDRKHHWLLLGTTHGVLSLWDLRFKMRLRAWAFPAGAPVHRISLRAVKNSHKPRFVIAGGTGGADVSFWDLEKVVCTAAFRTSVHKETSANRHYTLVDLDEERGAGGGAGGGGMLLLGRFASALTPETAAVVGTNPSPAAATGGIGGGGSTDRSVRAIAMGSDDGNDFVLTAGPDWKVRYWDVGRPDNSCVVSGLEMEESRPSYAALPLSAPNPETSVVQERILRPQGGGGVDNGDVVVGGSNNTNNHGGGGGGGGGKGKAGRTTAAGGGSSTPPPASSSKKNHAGATNSAASRENLRGLQQQQLLRGHLDNIMDVAVLEQPYGMVVSVDRAGCVFVFQ</sequence>
<dbReference type="CDD" id="cd13980">
    <property type="entry name" value="STKc_Vps15"/>
    <property type="match status" value="1"/>
</dbReference>
<keyword evidence="7" id="KW-0418">Kinase</keyword>
<evidence type="ECO:0000256" key="2">
    <source>
        <dbReference type="ARBA" id="ARBA00022527"/>
    </source>
</evidence>
<dbReference type="Pfam" id="PF00069">
    <property type="entry name" value="Pkinase"/>
    <property type="match status" value="1"/>
</dbReference>
<organism evidence="13 14">
    <name type="scientific">Phyllosticta citriasiana</name>
    <dbReference type="NCBI Taxonomy" id="595635"/>
    <lineage>
        <taxon>Eukaryota</taxon>
        <taxon>Fungi</taxon>
        <taxon>Dikarya</taxon>
        <taxon>Ascomycota</taxon>
        <taxon>Pezizomycotina</taxon>
        <taxon>Dothideomycetes</taxon>
        <taxon>Dothideomycetes incertae sedis</taxon>
        <taxon>Botryosphaeriales</taxon>
        <taxon>Phyllostictaceae</taxon>
        <taxon>Phyllosticta</taxon>
    </lineage>
</organism>
<keyword evidence="6" id="KW-0547">Nucleotide-binding</keyword>